<accession>A0ABC8X9S4</accession>
<keyword evidence="3" id="KW-1185">Reference proteome</keyword>
<dbReference type="PROSITE" id="PS50181">
    <property type="entry name" value="FBOX"/>
    <property type="match status" value="1"/>
</dbReference>
<evidence type="ECO:0000259" key="1">
    <source>
        <dbReference type="PROSITE" id="PS50181"/>
    </source>
</evidence>
<dbReference type="PANTHER" id="PTHR34591">
    <property type="entry name" value="OS03G0653100 PROTEIN-RELATED"/>
    <property type="match status" value="1"/>
</dbReference>
<reference evidence="2 3" key="2">
    <citation type="submission" date="2024-10" db="EMBL/GenBank/DDBJ databases">
        <authorList>
            <person name="Ryan C."/>
        </authorList>
    </citation>
    <scope>NUCLEOTIDE SEQUENCE [LARGE SCALE GENOMIC DNA]</scope>
</reference>
<feature type="domain" description="F-box" evidence="1">
    <location>
        <begin position="3"/>
        <end position="50"/>
    </location>
</feature>
<dbReference type="SUPFAM" id="SSF81383">
    <property type="entry name" value="F-box domain"/>
    <property type="match status" value="1"/>
</dbReference>
<reference evidence="3" key="1">
    <citation type="submission" date="2024-06" db="EMBL/GenBank/DDBJ databases">
        <authorList>
            <person name="Ryan C."/>
        </authorList>
    </citation>
    <scope>NUCLEOTIDE SEQUENCE [LARGE SCALE GENOMIC DNA]</scope>
</reference>
<dbReference type="EMBL" id="OZ075124">
    <property type="protein sequence ID" value="CAL4922073.1"/>
    <property type="molecule type" value="Genomic_DNA"/>
</dbReference>
<organism evidence="2 3">
    <name type="scientific">Urochloa decumbens</name>
    <dbReference type="NCBI Taxonomy" id="240449"/>
    <lineage>
        <taxon>Eukaryota</taxon>
        <taxon>Viridiplantae</taxon>
        <taxon>Streptophyta</taxon>
        <taxon>Embryophyta</taxon>
        <taxon>Tracheophyta</taxon>
        <taxon>Spermatophyta</taxon>
        <taxon>Magnoliopsida</taxon>
        <taxon>Liliopsida</taxon>
        <taxon>Poales</taxon>
        <taxon>Poaceae</taxon>
        <taxon>PACMAD clade</taxon>
        <taxon>Panicoideae</taxon>
        <taxon>Panicodae</taxon>
        <taxon>Paniceae</taxon>
        <taxon>Melinidinae</taxon>
        <taxon>Urochloa</taxon>
    </lineage>
</organism>
<dbReference type="PANTHER" id="PTHR34591:SF21">
    <property type="entry name" value="F-BOX DOMAIN CONTAINING PROTEIN, EXPRESSED"/>
    <property type="match status" value="1"/>
</dbReference>
<sequence length="296" mass="32649">MEAEAALPVPDDALADILGRLPPRSLAASRCVCKAWRALVDARGLLLRHVLPHALRGIFINYCDYEQPLFFARPSSEFPPVSSDLGYVPGFGPHYGTFIDHCNGLLLYPGDSGYYVIKSTPPRGSGNPSRTLAWTDTAGTPHVTCLVFDPAVSPHYEVFCIPLLPRPDERGVRQEHVPPTSSSFNLGRLFSSDDDDTVTVAMEAVEEEQRVLEELARPPPPPSLERGFFPSRELSLSARRRLGKPDDPYGSMEWPQSLCTLHVFSSSTRRWEERQFVREGDPVGTNGGGCTTMAPV</sequence>
<dbReference type="Proteomes" id="UP001497457">
    <property type="component" value="Chromosome 14rd"/>
</dbReference>
<dbReference type="Pfam" id="PF00646">
    <property type="entry name" value="F-box"/>
    <property type="match status" value="1"/>
</dbReference>
<proteinExistence type="predicted"/>
<gene>
    <name evidence="2" type="ORF">URODEC1_LOCUS21475</name>
</gene>
<dbReference type="InterPro" id="IPR001810">
    <property type="entry name" value="F-box_dom"/>
</dbReference>
<protein>
    <recommendedName>
        <fullName evidence="1">F-box domain-containing protein</fullName>
    </recommendedName>
</protein>
<evidence type="ECO:0000313" key="2">
    <source>
        <dbReference type="EMBL" id="CAL4922073.1"/>
    </source>
</evidence>
<dbReference type="Gene3D" id="1.20.1280.50">
    <property type="match status" value="1"/>
</dbReference>
<dbReference type="AlphaFoldDB" id="A0ABC8X9S4"/>
<evidence type="ECO:0000313" key="3">
    <source>
        <dbReference type="Proteomes" id="UP001497457"/>
    </source>
</evidence>
<dbReference type="SMART" id="SM00256">
    <property type="entry name" value="FBOX"/>
    <property type="match status" value="1"/>
</dbReference>
<dbReference type="InterPro" id="IPR036047">
    <property type="entry name" value="F-box-like_dom_sf"/>
</dbReference>
<name>A0ABC8X9S4_9POAL</name>